<dbReference type="GO" id="GO:0051015">
    <property type="term" value="F:actin filament binding"/>
    <property type="evidence" value="ECO:0007669"/>
    <property type="project" value="TreeGrafter"/>
</dbReference>
<feature type="region of interest" description="Actin-binding" evidence="6">
    <location>
        <begin position="671"/>
        <end position="693"/>
    </location>
</feature>
<dbReference type="InterPro" id="IPR036961">
    <property type="entry name" value="Kinesin_motor_dom_sf"/>
</dbReference>
<dbReference type="PROSITE" id="PS50096">
    <property type="entry name" value="IQ"/>
    <property type="match status" value="1"/>
</dbReference>
<evidence type="ECO:0000256" key="6">
    <source>
        <dbReference type="PROSITE-ProRule" id="PRU00782"/>
    </source>
</evidence>
<comment type="caution">
    <text evidence="9">The sequence shown here is derived from an EMBL/GenBank/DDBJ whole genome shotgun (WGS) entry which is preliminary data.</text>
</comment>
<dbReference type="PANTHER" id="PTHR13140:SF706">
    <property type="entry name" value="DILUTE CLASS UNCONVENTIONAL MYOSIN, ISOFORM C"/>
    <property type="match status" value="1"/>
</dbReference>
<dbReference type="OrthoDB" id="6108017at2759"/>
<dbReference type="GO" id="GO:0000146">
    <property type="term" value="F:microfilament motor activity"/>
    <property type="evidence" value="ECO:0007669"/>
    <property type="project" value="TreeGrafter"/>
</dbReference>
<keyword evidence="5 6" id="KW-0009">Actin-binding</keyword>
<feature type="region of interest" description="Disordered" evidence="7">
    <location>
        <begin position="625"/>
        <end position="647"/>
    </location>
</feature>
<evidence type="ECO:0000256" key="4">
    <source>
        <dbReference type="ARBA" id="ARBA00023175"/>
    </source>
</evidence>
<keyword evidence="1 6" id="KW-0547">Nucleotide-binding</keyword>
<dbReference type="Pfam" id="PF00063">
    <property type="entry name" value="Myosin_head"/>
    <property type="match status" value="1"/>
</dbReference>
<comment type="similarity">
    <text evidence="6">Belongs to the TRAFAC class myosin-kinesin ATPase superfamily. Myosin family.</text>
</comment>
<dbReference type="Gene3D" id="3.40.850.10">
    <property type="entry name" value="Kinesin motor domain"/>
    <property type="match status" value="1"/>
</dbReference>
<keyword evidence="10" id="KW-1185">Reference proteome</keyword>
<protein>
    <submittedName>
        <fullName evidence="9">Myosin motor domain-containing protein</fullName>
    </submittedName>
</protein>
<evidence type="ECO:0000256" key="7">
    <source>
        <dbReference type="SAM" id="MobiDB-lite"/>
    </source>
</evidence>
<dbReference type="Gene3D" id="1.20.120.720">
    <property type="entry name" value="Myosin VI head, motor domain, U50 subdomain"/>
    <property type="match status" value="1"/>
</dbReference>
<dbReference type="GO" id="GO:0016020">
    <property type="term" value="C:membrane"/>
    <property type="evidence" value="ECO:0007669"/>
    <property type="project" value="TreeGrafter"/>
</dbReference>
<dbReference type="GO" id="GO:0007015">
    <property type="term" value="P:actin filament organization"/>
    <property type="evidence" value="ECO:0007669"/>
    <property type="project" value="TreeGrafter"/>
</dbReference>
<dbReference type="SUPFAM" id="SSF52540">
    <property type="entry name" value="P-loop containing nucleoside triphosphate hydrolases"/>
    <property type="match status" value="1"/>
</dbReference>
<dbReference type="GO" id="GO:0016459">
    <property type="term" value="C:myosin complex"/>
    <property type="evidence" value="ECO:0007669"/>
    <property type="project" value="UniProtKB-KW"/>
</dbReference>
<accession>A0A8H6TI09</accession>
<evidence type="ECO:0000313" key="9">
    <source>
        <dbReference type="EMBL" id="KAF7317077.1"/>
    </source>
</evidence>
<reference evidence="9" key="1">
    <citation type="submission" date="2020-05" db="EMBL/GenBank/DDBJ databases">
        <title>Mycena genomes resolve the evolution of fungal bioluminescence.</title>
        <authorList>
            <person name="Tsai I.J."/>
        </authorList>
    </citation>
    <scope>NUCLEOTIDE SEQUENCE</scope>
    <source>
        <strain evidence="9">110903Hualien_Pintung</strain>
    </source>
</reference>
<feature type="binding site" evidence="6">
    <location>
        <begin position="175"/>
        <end position="182"/>
    </location>
    <ligand>
        <name>ATP</name>
        <dbReference type="ChEBI" id="CHEBI:30616"/>
    </ligand>
</feature>
<keyword evidence="4 6" id="KW-0505">Motor protein</keyword>
<keyword evidence="3 6" id="KW-0518">Myosin</keyword>
<dbReference type="PROSITE" id="PS51456">
    <property type="entry name" value="MYOSIN_MOTOR"/>
    <property type="match status" value="1"/>
</dbReference>
<sequence length="1006" mass="112403">MTTAYAAGTRVFLEQASVWVPAEVVSCKASGDTLTLVVVDESGQVSATFVSKNQLNNLQQTTVSGTLTTLPPLRNPELLEGADDLATLSILNEPSILHSVATRYQQQQHKIYTYAGIVLLAVNPFSQVPLYTPEIVKSYVGRRRGELEPHLFAIAEDAFSAMALDGKGQTIIVSGESGAGKTESAKLVMRYIAAPKTDLASLDKNSFLQGTSLVEQQIQATNPILEARVFLLFDANRHVVGARVRTYLLERSRLSYQAPTERNYHVFYQMSAGLPAEELHELGMDADYSKFHYLNQGGLSEVEDSDREKFIAMRHALGIIGIDAERQRSIYQLLAALLHLGNIAVTQTRSDATIEDDDPALAQAMEFLGLDSFYFRKWTVKKQITTRSEKIVSNLTAPQAVQVRDSITRFVYACLFEWLVFSINESLAGHAGDAASRAETFVGVLDIYGFEHFDKNSFEQFCINYANEKLQHEVGALFSLLTILNVFQFNNYVFKLSQDEYKAEKISWTLIEFEDNQSAIDIMEGRIGILSLLDEESRLPLGTDASFLQKLNDQLDKPTNRAVYKMPKFAHSAFTIAHYALDVTYQVEGFLEKNRDTVPEEHLALLTSSSNAFLREVLETALHHRDGLDEPTAPSSPSKIPDPGRTSLVANTARSTAVKKPTLGSIFKGSLGTLMEMLRMTQVHYIRCIKPNQHKMAWEFNPVQVLAQLRASGVLETIRISTAGYPSRWTFEDFARRRASIITYHMLINWREGPSLLKREQFKRICVLVLLKAKVDKSLHAFGETKLFLRTGVLASIETMRSDKLNAVHFMQINLRRILMQRRLMALKRAVVGIQSQVRGVTARRAFRAVKTKAREGAEAAKAKKAAKEKAEREARRKAREAGRKTPISNGDSTSEHGSPGKIRRMFSFGNKDRSSMLLVPDASTPEKPTVGRRPSRLEAAAKRLSRRSWYEDTSTTNSATNSPPIASTPARSAVSPPPPSSFTTPIYDQFMKKRPPWNSSTNLSR</sequence>
<dbReference type="FunFam" id="1.10.10.820:FF:000001">
    <property type="entry name" value="Myosin heavy chain"/>
    <property type="match status" value="1"/>
</dbReference>
<evidence type="ECO:0000256" key="3">
    <source>
        <dbReference type="ARBA" id="ARBA00023123"/>
    </source>
</evidence>
<dbReference type="PANTHER" id="PTHR13140">
    <property type="entry name" value="MYOSIN"/>
    <property type="match status" value="1"/>
</dbReference>
<dbReference type="EMBL" id="JACAZE010000005">
    <property type="protein sequence ID" value="KAF7317077.1"/>
    <property type="molecule type" value="Genomic_DNA"/>
</dbReference>
<dbReference type="Gene3D" id="1.10.10.820">
    <property type="match status" value="1"/>
</dbReference>
<dbReference type="GO" id="GO:0005737">
    <property type="term" value="C:cytoplasm"/>
    <property type="evidence" value="ECO:0007669"/>
    <property type="project" value="TreeGrafter"/>
</dbReference>
<feature type="compositionally biased region" description="Polar residues" evidence="7">
    <location>
        <begin position="887"/>
        <end position="897"/>
    </location>
</feature>
<dbReference type="InterPro" id="IPR027417">
    <property type="entry name" value="P-loop_NTPase"/>
</dbReference>
<dbReference type="PRINTS" id="PR00193">
    <property type="entry name" value="MYOSINHEAVY"/>
</dbReference>
<name>A0A8H6TI09_MYCCL</name>
<organism evidence="9 10">
    <name type="scientific">Mycena chlorophos</name>
    <name type="common">Agaric fungus</name>
    <name type="synonym">Agaricus chlorophos</name>
    <dbReference type="NCBI Taxonomy" id="658473"/>
    <lineage>
        <taxon>Eukaryota</taxon>
        <taxon>Fungi</taxon>
        <taxon>Dikarya</taxon>
        <taxon>Basidiomycota</taxon>
        <taxon>Agaricomycotina</taxon>
        <taxon>Agaricomycetes</taxon>
        <taxon>Agaricomycetidae</taxon>
        <taxon>Agaricales</taxon>
        <taxon>Marasmiineae</taxon>
        <taxon>Mycenaceae</taxon>
        <taxon>Mycena</taxon>
    </lineage>
</organism>
<evidence type="ECO:0000313" key="10">
    <source>
        <dbReference type="Proteomes" id="UP000613580"/>
    </source>
</evidence>
<evidence type="ECO:0000256" key="2">
    <source>
        <dbReference type="ARBA" id="ARBA00022840"/>
    </source>
</evidence>
<feature type="compositionally biased region" description="Basic and acidic residues" evidence="7">
    <location>
        <begin position="853"/>
        <end position="884"/>
    </location>
</feature>
<dbReference type="AlphaFoldDB" id="A0A8H6TI09"/>
<feature type="compositionally biased region" description="Low complexity" evidence="7">
    <location>
        <begin position="954"/>
        <end position="975"/>
    </location>
</feature>
<evidence type="ECO:0000259" key="8">
    <source>
        <dbReference type="PROSITE" id="PS51456"/>
    </source>
</evidence>
<feature type="domain" description="Myosin motor" evidence="8">
    <location>
        <begin position="80"/>
        <end position="802"/>
    </location>
</feature>
<feature type="region of interest" description="Disordered" evidence="7">
    <location>
        <begin position="853"/>
        <end position="1006"/>
    </location>
</feature>
<dbReference type="InterPro" id="IPR001609">
    <property type="entry name" value="Myosin_head_motor_dom-like"/>
</dbReference>
<evidence type="ECO:0000256" key="1">
    <source>
        <dbReference type="ARBA" id="ARBA00022741"/>
    </source>
</evidence>
<dbReference type="Gene3D" id="1.20.58.530">
    <property type="match status" value="1"/>
</dbReference>
<dbReference type="Proteomes" id="UP000613580">
    <property type="component" value="Unassembled WGS sequence"/>
</dbReference>
<proteinExistence type="inferred from homology"/>
<evidence type="ECO:0000256" key="5">
    <source>
        <dbReference type="ARBA" id="ARBA00023203"/>
    </source>
</evidence>
<dbReference type="GO" id="GO:0005524">
    <property type="term" value="F:ATP binding"/>
    <property type="evidence" value="ECO:0007669"/>
    <property type="project" value="UniProtKB-UniRule"/>
</dbReference>
<dbReference type="SMART" id="SM00242">
    <property type="entry name" value="MYSc"/>
    <property type="match status" value="1"/>
</dbReference>
<gene>
    <name evidence="9" type="ORF">HMN09_00442300</name>
</gene>
<keyword evidence="2 6" id="KW-0067">ATP-binding</keyword>
<dbReference type="Gene3D" id="1.20.5.4820">
    <property type="match status" value="1"/>
</dbReference>